<dbReference type="Gene3D" id="3.60.120.10">
    <property type="entry name" value="Anthranilate synthase"/>
    <property type="match status" value="1"/>
</dbReference>
<dbReference type="InterPro" id="IPR005801">
    <property type="entry name" value="ADC_synthase"/>
</dbReference>
<dbReference type="RefSeq" id="WP_019945728.1">
    <property type="nucleotide sequence ID" value="NZ_BMLI01000002.1"/>
</dbReference>
<name>A0ABQ2IC42_9BACT</name>
<organism evidence="7 8">
    <name type="scientific">Dyadobacter beijingensis</name>
    <dbReference type="NCBI Taxonomy" id="365489"/>
    <lineage>
        <taxon>Bacteria</taxon>
        <taxon>Pseudomonadati</taxon>
        <taxon>Bacteroidota</taxon>
        <taxon>Cytophagia</taxon>
        <taxon>Cytophagales</taxon>
        <taxon>Spirosomataceae</taxon>
        <taxon>Dyadobacter</taxon>
    </lineage>
</organism>
<evidence type="ECO:0000259" key="6">
    <source>
        <dbReference type="Pfam" id="PF00425"/>
    </source>
</evidence>
<dbReference type="SUPFAM" id="SSF52317">
    <property type="entry name" value="Class I glutamine amidotransferase-like"/>
    <property type="match status" value="1"/>
</dbReference>
<dbReference type="PROSITE" id="PS51273">
    <property type="entry name" value="GATASE_TYPE_1"/>
    <property type="match status" value="1"/>
</dbReference>
<sequence>MKDFSKGPYCLIQKQDDECVLLLRGKMTELDSLDQIKRSRNNNTGETIYSSISIVPFSQAREKGYPVVDEGEKIYSINIEDTVEIFTQNLFDKIESMEISIRSEMKSNYTEQEYENLVSNIIENEIKNGEGCNFVIPRRFDGFVDDFDGRKALSVFKSLLKRDYGTYWKFLFFTGEKYFIGSTPERHIEISKGKVKMNPISGTFRKTKKYDRRKHFKDDLIGFLRDAKEVNELFMVLDEELKMMTKMCSKGGSVSGPLLKEMSRLIHTEYLLVGESNKDIIDLLRESMFAATVTGSPIRNAFDVIKKYEPASRGYYGSAIVLVGADEEGQEFLDSPILIRTLEIQKDGHFSAQVGATLVRDSIPANELDETRYKLGAVMDSLLNSSPKDTNDRLIPLVLNDDDIHYILNERNQNLSNFWFRSQGSVAHSASLSGTSIVIIDNDDDFVHMLAHMFNQLGASSRIVPYNEFSLEREPADLYVVGPGPGNPNDLTSDKISSNLRHIEALVKQQKKMLCICLGHQILSKYIGLDVVRKDIPSQGVQKEITLFGEREIVGFYNTFVPIKSRYLSGVEFSLETNSDEVLAMQSENWRSFQFHPESILTKNGIDILKRSVTQLLCKHMILPESGDLVAENFVIQAVRNHNVE</sequence>
<dbReference type="InterPro" id="IPR015890">
    <property type="entry name" value="Chorismate_C"/>
</dbReference>
<protein>
    <recommendedName>
        <fullName evidence="1">anthranilate synthase</fullName>
        <ecNumber evidence="1">4.1.3.27</ecNumber>
    </recommendedName>
</protein>
<dbReference type="EC" id="4.1.3.27" evidence="1"/>
<dbReference type="InterPro" id="IPR019999">
    <property type="entry name" value="Anth_synth_I-like"/>
</dbReference>
<reference evidence="8" key="1">
    <citation type="journal article" date="2019" name="Int. J. Syst. Evol. Microbiol.">
        <title>The Global Catalogue of Microorganisms (GCM) 10K type strain sequencing project: providing services to taxonomists for standard genome sequencing and annotation.</title>
        <authorList>
            <consortium name="The Broad Institute Genomics Platform"/>
            <consortium name="The Broad Institute Genome Sequencing Center for Infectious Disease"/>
            <person name="Wu L."/>
            <person name="Ma J."/>
        </authorList>
    </citation>
    <scope>NUCLEOTIDE SEQUENCE [LARGE SCALE GENOMIC DNA]</scope>
    <source>
        <strain evidence="8">CGMCC 1.6375</strain>
    </source>
</reference>
<keyword evidence="8" id="KW-1185">Reference proteome</keyword>
<keyword evidence="2" id="KW-0315">Glutamine amidotransferase</keyword>
<proteinExistence type="predicted"/>
<dbReference type="PRINTS" id="PR00097">
    <property type="entry name" value="ANTSNTHASEII"/>
</dbReference>
<keyword evidence="3" id="KW-0456">Lyase</keyword>
<dbReference type="Pfam" id="PF00117">
    <property type="entry name" value="GATase"/>
    <property type="match status" value="1"/>
</dbReference>
<comment type="caution">
    <text evidence="7">The sequence shown here is derived from an EMBL/GenBank/DDBJ whole genome shotgun (WGS) entry which is preliminary data.</text>
</comment>
<evidence type="ECO:0000256" key="3">
    <source>
        <dbReference type="ARBA" id="ARBA00023239"/>
    </source>
</evidence>
<feature type="domain" description="Chorismate-utilising enzyme C-terminal" evidence="6">
    <location>
        <begin position="111"/>
        <end position="374"/>
    </location>
</feature>
<accession>A0ABQ2IC42</accession>
<gene>
    <name evidence="7" type="primary">phzE1</name>
    <name evidence="7" type="ORF">GCM10010967_47430</name>
</gene>
<dbReference type="PANTHER" id="PTHR11236:SF49">
    <property type="entry name" value="ANTHRANILATE SYNTHASE COMPONENT 1"/>
    <property type="match status" value="1"/>
</dbReference>
<feature type="domain" description="Glutamine amidotransferase" evidence="5">
    <location>
        <begin position="438"/>
        <end position="614"/>
    </location>
</feature>
<evidence type="ECO:0000313" key="7">
    <source>
        <dbReference type="EMBL" id="GGN06678.1"/>
    </source>
</evidence>
<dbReference type="SUPFAM" id="SSF56322">
    <property type="entry name" value="ADC synthase"/>
    <property type="match status" value="1"/>
</dbReference>
<dbReference type="EMBL" id="BMLI01000002">
    <property type="protein sequence ID" value="GGN06678.1"/>
    <property type="molecule type" value="Genomic_DNA"/>
</dbReference>
<comment type="catalytic activity">
    <reaction evidence="4">
        <text>chorismate + L-glutamine = anthranilate + pyruvate + L-glutamate + H(+)</text>
        <dbReference type="Rhea" id="RHEA:21732"/>
        <dbReference type="ChEBI" id="CHEBI:15361"/>
        <dbReference type="ChEBI" id="CHEBI:15378"/>
        <dbReference type="ChEBI" id="CHEBI:16567"/>
        <dbReference type="ChEBI" id="CHEBI:29748"/>
        <dbReference type="ChEBI" id="CHEBI:29985"/>
        <dbReference type="ChEBI" id="CHEBI:58359"/>
        <dbReference type="EC" id="4.1.3.27"/>
    </reaction>
</comment>
<dbReference type="CDD" id="cd01743">
    <property type="entry name" value="GATase1_Anthranilate_Synthase"/>
    <property type="match status" value="1"/>
</dbReference>
<evidence type="ECO:0000259" key="5">
    <source>
        <dbReference type="Pfam" id="PF00117"/>
    </source>
</evidence>
<dbReference type="Gene3D" id="3.40.50.880">
    <property type="match status" value="1"/>
</dbReference>
<evidence type="ECO:0000256" key="1">
    <source>
        <dbReference type="ARBA" id="ARBA00012266"/>
    </source>
</evidence>
<dbReference type="InterPro" id="IPR006221">
    <property type="entry name" value="TrpG/PapA_dom"/>
</dbReference>
<evidence type="ECO:0000313" key="8">
    <source>
        <dbReference type="Proteomes" id="UP000632339"/>
    </source>
</evidence>
<dbReference type="InterPro" id="IPR017926">
    <property type="entry name" value="GATASE"/>
</dbReference>
<dbReference type="Proteomes" id="UP000632339">
    <property type="component" value="Unassembled WGS sequence"/>
</dbReference>
<dbReference type="PANTHER" id="PTHR11236">
    <property type="entry name" value="AMINOBENZOATE/ANTHRANILATE SYNTHASE"/>
    <property type="match status" value="1"/>
</dbReference>
<evidence type="ECO:0000256" key="2">
    <source>
        <dbReference type="ARBA" id="ARBA00022962"/>
    </source>
</evidence>
<evidence type="ECO:0000256" key="4">
    <source>
        <dbReference type="ARBA" id="ARBA00047683"/>
    </source>
</evidence>
<dbReference type="Pfam" id="PF00425">
    <property type="entry name" value="Chorismate_bind"/>
    <property type="match status" value="1"/>
</dbReference>
<dbReference type="PRINTS" id="PR00096">
    <property type="entry name" value="GATASE"/>
</dbReference>
<dbReference type="InterPro" id="IPR029062">
    <property type="entry name" value="Class_I_gatase-like"/>
</dbReference>